<dbReference type="EMBL" id="JBHTHM010000627">
    <property type="protein sequence ID" value="MFD0784986.1"/>
    <property type="molecule type" value="Genomic_DNA"/>
</dbReference>
<reference evidence="3" key="1">
    <citation type="journal article" date="2019" name="Int. J. Syst. Evol. Microbiol.">
        <title>The Global Catalogue of Microorganisms (GCM) 10K type strain sequencing project: providing services to taxonomists for standard genome sequencing and annotation.</title>
        <authorList>
            <consortium name="The Broad Institute Genomics Platform"/>
            <consortium name="The Broad Institute Genome Sequencing Center for Infectious Disease"/>
            <person name="Wu L."/>
            <person name="Ma J."/>
        </authorList>
    </citation>
    <scope>NUCLEOTIDE SEQUENCE [LARGE SCALE GENOMIC DNA]</scope>
    <source>
        <strain evidence="3">JCM 32148</strain>
    </source>
</reference>
<evidence type="ECO:0000313" key="2">
    <source>
        <dbReference type="EMBL" id="MFD0784986.1"/>
    </source>
</evidence>
<dbReference type="Proteomes" id="UP001597053">
    <property type="component" value="Unassembled WGS sequence"/>
</dbReference>
<dbReference type="InterPro" id="IPR024498">
    <property type="entry name" value="DUF2786"/>
</dbReference>
<protein>
    <submittedName>
        <fullName evidence="2">DUF2786 domain-containing protein</fullName>
    </submittedName>
</protein>
<comment type="caution">
    <text evidence="2">The sequence shown here is derived from an EMBL/GenBank/DDBJ whole genome shotgun (WGS) entry which is preliminary data.</text>
</comment>
<organism evidence="2 3">
    <name type="scientific">Micromonospora azadirachtae</name>
    <dbReference type="NCBI Taxonomy" id="1970735"/>
    <lineage>
        <taxon>Bacteria</taxon>
        <taxon>Bacillati</taxon>
        <taxon>Actinomycetota</taxon>
        <taxon>Actinomycetes</taxon>
        <taxon>Micromonosporales</taxon>
        <taxon>Micromonosporaceae</taxon>
        <taxon>Micromonospora</taxon>
    </lineage>
</organism>
<keyword evidence="3" id="KW-1185">Reference proteome</keyword>
<dbReference type="Pfam" id="PF10979">
    <property type="entry name" value="DUF2786"/>
    <property type="match status" value="1"/>
</dbReference>
<evidence type="ECO:0000313" key="3">
    <source>
        <dbReference type="Proteomes" id="UP001597053"/>
    </source>
</evidence>
<proteinExistence type="predicted"/>
<feature type="domain" description="DUF2786" evidence="1">
    <location>
        <begin position="5"/>
        <end position="44"/>
    </location>
</feature>
<accession>A0ABW3A2A6</accession>
<name>A0ABW3A2A6_9ACTN</name>
<sequence>MSEAMLSKVRKLLAQAEDPACTPAESAAFMSKATELIARYGVDRALLAARDPASDPVGD</sequence>
<gene>
    <name evidence="2" type="ORF">ACFQZ8_13855</name>
</gene>
<feature type="non-terminal residue" evidence="2">
    <location>
        <position position="59"/>
    </location>
</feature>
<evidence type="ECO:0000259" key="1">
    <source>
        <dbReference type="Pfam" id="PF10979"/>
    </source>
</evidence>